<comment type="caution">
    <text evidence="9">The sequence shown here is derived from an EMBL/GenBank/DDBJ whole genome shotgun (WGS) entry which is preliminary data.</text>
</comment>
<protein>
    <recommendedName>
        <fullName evidence="2">Single-stranded-DNA-specific exonuclease RecJ</fullName>
    </recommendedName>
</protein>
<name>A0A926NUP1_9SPHI</name>
<dbReference type="AlphaFoldDB" id="A0A926NUP1"/>
<keyword evidence="3" id="KW-0540">Nuclease</keyword>
<dbReference type="Pfam" id="PF01368">
    <property type="entry name" value="DHH"/>
    <property type="match status" value="1"/>
</dbReference>
<dbReference type="GO" id="GO:0008409">
    <property type="term" value="F:5'-3' exonuclease activity"/>
    <property type="evidence" value="ECO:0007669"/>
    <property type="project" value="InterPro"/>
</dbReference>
<comment type="similarity">
    <text evidence="1">Belongs to the RecJ family.</text>
</comment>
<gene>
    <name evidence="9" type="primary">recJ</name>
    <name evidence="9" type="ORF">IDJ76_14670</name>
</gene>
<evidence type="ECO:0000313" key="10">
    <source>
        <dbReference type="Proteomes" id="UP000619078"/>
    </source>
</evidence>
<feature type="domain" description="DDH" evidence="6">
    <location>
        <begin position="80"/>
        <end position="230"/>
    </location>
</feature>
<reference evidence="9" key="1">
    <citation type="submission" date="2020-09" db="EMBL/GenBank/DDBJ databases">
        <title>Novel species of Mucilaginibacter isolated from a glacier on the Tibetan Plateau.</title>
        <authorList>
            <person name="Liu Q."/>
            <person name="Xin Y.-H."/>
        </authorList>
    </citation>
    <scope>NUCLEOTIDE SEQUENCE</scope>
    <source>
        <strain evidence="9">ZB1P21</strain>
    </source>
</reference>
<sequence length="569" mass="63083">MTKRWVLKEAANDSVVQELSAALNISPVLSNLLAHRGITNFEEARYFFRPSDLHLHDPFLMQDMEKAIDRIEQAIANNEKILIYGDYDVDGTTSVALVYSFFNKFYSNLEYYIPDRYKEGYGISTAGIDYAAQNGFKLIIALDCGIKSVDKIAYANTLGVDFIICDHHLPGNELPAAVAILDPKRPDCDYPYKELSGCGIGFKLIQAYAEKNGLPFETVSEYLDLVAISIACDIVHITGENRVLAYLGVQKINSNPCIGVKMLMEVAGKSTEYTISDVVFLLGPRINAAGRIDDAKNAVALLIACHEDAAREKGDMINIQNTERKGHDLQITQEALSVIDNDDVLIARKSTVVFNQNWHKGVIGIVASRLTEKYYRPTVVLTQSNGHVAGSARSVLGYDLYEALCGCSDLLTQFGGHKYAAGLTMKPENVPAFMEKFEQVVSSTITDELLIPQIKIDAEITLANITSKFYRIMTQFSPFGPENMAPVFITKNVYVSGNVGLVGGNHVKMAIMQPGAAAFSCIAFNHAEYLPLLKPDVPFDVCYTIEENVWREQRTIQLNIKGIRLVNRE</sequence>
<dbReference type="InterPro" id="IPR038763">
    <property type="entry name" value="DHH_sf"/>
</dbReference>
<dbReference type="InterPro" id="IPR004610">
    <property type="entry name" value="RecJ"/>
</dbReference>
<evidence type="ECO:0000256" key="5">
    <source>
        <dbReference type="ARBA" id="ARBA00022839"/>
    </source>
</evidence>
<evidence type="ECO:0000259" key="6">
    <source>
        <dbReference type="Pfam" id="PF01368"/>
    </source>
</evidence>
<dbReference type="InterPro" id="IPR001667">
    <property type="entry name" value="DDH_dom"/>
</dbReference>
<evidence type="ECO:0000259" key="7">
    <source>
        <dbReference type="Pfam" id="PF02272"/>
    </source>
</evidence>
<dbReference type="InterPro" id="IPR051673">
    <property type="entry name" value="SSDNA_exonuclease_RecJ"/>
</dbReference>
<dbReference type="GO" id="GO:0003676">
    <property type="term" value="F:nucleic acid binding"/>
    <property type="evidence" value="ECO:0007669"/>
    <property type="project" value="InterPro"/>
</dbReference>
<keyword evidence="4" id="KW-0378">Hydrolase</keyword>
<dbReference type="SUPFAM" id="SSF64182">
    <property type="entry name" value="DHH phosphoesterases"/>
    <property type="match status" value="1"/>
</dbReference>
<dbReference type="GO" id="GO:0006310">
    <property type="term" value="P:DNA recombination"/>
    <property type="evidence" value="ECO:0007669"/>
    <property type="project" value="InterPro"/>
</dbReference>
<evidence type="ECO:0000256" key="1">
    <source>
        <dbReference type="ARBA" id="ARBA00005915"/>
    </source>
</evidence>
<keyword evidence="10" id="KW-1185">Reference proteome</keyword>
<dbReference type="PANTHER" id="PTHR30255:SF2">
    <property type="entry name" value="SINGLE-STRANDED-DNA-SPECIFIC EXONUCLEASE RECJ"/>
    <property type="match status" value="1"/>
</dbReference>
<evidence type="ECO:0000256" key="4">
    <source>
        <dbReference type="ARBA" id="ARBA00022801"/>
    </source>
</evidence>
<dbReference type="Proteomes" id="UP000619078">
    <property type="component" value="Unassembled WGS sequence"/>
</dbReference>
<proteinExistence type="inferred from homology"/>
<dbReference type="Gene3D" id="3.90.1640.30">
    <property type="match status" value="1"/>
</dbReference>
<feature type="domain" description="RecJ OB" evidence="8">
    <location>
        <begin position="456"/>
        <end position="561"/>
    </location>
</feature>
<evidence type="ECO:0000259" key="8">
    <source>
        <dbReference type="Pfam" id="PF17768"/>
    </source>
</evidence>
<dbReference type="GO" id="GO:0006281">
    <property type="term" value="P:DNA repair"/>
    <property type="evidence" value="ECO:0007669"/>
    <property type="project" value="InterPro"/>
</dbReference>
<evidence type="ECO:0000313" key="9">
    <source>
        <dbReference type="EMBL" id="MBD1394350.1"/>
    </source>
</evidence>
<keyword evidence="5 9" id="KW-0269">Exonuclease</keyword>
<dbReference type="InterPro" id="IPR041122">
    <property type="entry name" value="RecJ_OB"/>
</dbReference>
<dbReference type="EMBL" id="JACWMX010000005">
    <property type="protein sequence ID" value="MBD1394350.1"/>
    <property type="molecule type" value="Genomic_DNA"/>
</dbReference>
<dbReference type="PANTHER" id="PTHR30255">
    <property type="entry name" value="SINGLE-STRANDED-DNA-SPECIFIC EXONUCLEASE RECJ"/>
    <property type="match status" value="1"/>
</dbReference>
<dbReference type="NCBIfam" id="TIGR00644">
    <property type="entry name" value="recJ"/>
    <property type="match status" value="1"/>
</dbReference>
<dbReference type="InterPro" id="IPR003156">
    <property type="entry name" value="DHHA1_dom"/>
</dbReference>
<accession>A0A926NUP1</accession>
<dbReference type="Gene3D" id="3.10.310.30">
    <property type="match status" value="1"/>
</dbReference>
<feature type="domain" description="DHHA1" evidence="7">
    <location>
        <begin position="353"/>
        <end position="442"/>
    </location>
</feature>
<dbReference type="Pfam" id="PF17768">
    <property type="entry name" value="RecJ_OB"/>
    <property type="match status" value="1"/>
</dbReference>
<organism evidence="9 10">
    <name type="scientific">Mucilaginibacter glaciei</name>
    <dbReference type="NCBI Taxonomy" id="2772109"/>
    <lineage>
        <taxon>Bacteria</taxon>
        <taxon>Pseudomonadati</taxon>
        <taxon>Bacteroidota</taxon>
        <taxon>Sphingobacteriia</taxon>
        <taxon>Sphingobacteriales</taxon>
        <taxon>Sphingobacteriaceae</taxon>
        <taxon>Mucilaginibacter</taxon>
    </lineage>
</organism>
<dbReference type="Pfam" id="PF02272">
    <property type="entry name" value="DHHA1"/>
    <property type="match status" value="1"/>
</dbReference>
<evidence type="ECO:0000256" key="2">
    <source>
        <dbReference type="ARBA" id="ARBA00019841"/>
    </source>
</evidence>
<dbReference type="RefSeq" id="WP_191164083.1">
    <property type="nucleotide sequence ID" value="NZ_JACWMX010000005.1"/>
</dbReference>
<evidence type="ECO:0000256" key="3">
    <source>
        <dbReference type="ARBA" id="ARBA00022722"/>
    </source>
</evidence>